<evidence type="ECO:0000313" key="2">
    <source>
        <dbReference type="EMBL" id="MBC4018425.1"/>
    </source>
</evidence>
<organism evidence="2 3">
    <name type="scientific">Siccirubricoccus deserti</name>
    <dbReference type="NCBI Taxonomy" id="2013562"/>
    <lineage>
        <taxon>Bacteria</taxon>
        <taxon>Pseudomonadati</taxon>
        <taxon>Pseudomonadota</taxon>
        <taxon>Alphaproteobacteria</taxon>
        <taxon>Acetobacterales</taxon>
        <taxon>Roseomonadaceae</taxon>
        <taxon>Siccirubricoccus</taxon>
    </lineage>
</organism>
<protein>
    <submittedName>
        <fullName evidence="2">Polysaccharide pyruvyl transferase family protein</fullName>
    </submittedName>
</protein>
<dbReference type="EMBL" id="JACOMF010000054">
    <property type="protein sequence ID" value="MBC4018425.1"/>
    <property type="molecule type" value="Genomic_DNA"/>
</dbReference>
<dbReference type="Proteomes" id="UP000600101">
    <property type="component" value="Unassembled WGS sequence"/>
</dbReference>
<name>A0A9X0R2K7_9PROT</name>
<dbReference type="Pfam" id="PF04230">
    <property type="entry name" value="PS_pyruv_trans"/>
    <property type="match status" value="1"/>
</dbReference>
<dbReference type="GO" id="GO:0016740">
    <property type="term" value="F:transferase activity"/>
    <property type="evidence" value="ECO:0007669"/>
    <property type="project" value="UniProtKB-KW"/>
</dbReference>
<keyword evidence="2" id="KW-0808">Transferase</keyword>
<dbReference type="InterPro" id="IPR007345">
    <property type="entry name" value="Polysacch_pyruvyl_Trfase"/>
</dbReference>
<sequence length="356" mass="40628">MPRSQKVGILTFHRCINYGSYWQARAIVEGLRQRGHEAVLLDHQSNQVNRAEWKCALRPTLPTPTLRSDYPLYAAKARKFFEAFASLPLSRPFSIEDPADMEPVDVVLVGSDEVWNFYHPWYAGYPLFFGEGLKAKRLVSYAASFGNYQTKSPLEEKWASRLRRFTAIGVRDENSRRLIQESLNLDPALVLDPCLQFDTVCRREPIKGRRNQAVVYGHGFPNWYMRSVRAWADARGVHLISLGYRNEWADEQRLTTGPEEFAQAMANARAVATNFFHGCVFALLNAKPFVCAPSEYRSNKVAALVATVGAHDHLVTQEAPQAHFDRALDEPLSSTIHIRIDELRRRSTDYLDHAFK</sequence>
<accession>A0A9X0R2K7</accession>
<keyword evidence="3" id="KW-1185">Reference proteome</keyword>
<dbReference type="AlphaFoldDB" id="A0A9X0R2K7"/>
<feature type="domain" description="Polysaccharide pyruvyl transferase" evidence="1">
    <location>
        <begin position="17"/>
        <end position="291"/>
    </location>
</feature>
<evidence type="ECO:0000259" key="1">
    <source>
        <dbReference type="Pfam" id="PF04230"/>
    </source>
</evidence>
<reference evidence="2" key="1">
    <citation type="submission" date="2020-08" db="EMBL/GenBank/DDBJ databases">
        <authorList>
            <person name="Hu Y."/>
            <person name="Nguyen S.V."/>
            <person name="Li F."/>
            <person name="Fanning S."/>
        </authorList>
    </citation>
    <scope>NUCLEOTIDE SEQUENCE</scope>
    <source>
        <strain evidence="2">SYSU D8009</strain>
    </source>
</reference>
<gene>
    <name evidence="2" type="ORF">H7965_24405</name>
</gene>
<dbReference type="RefSeq" id="WP_186773175.1">
    <property type="nucleotide sequence ID" value="NZ_JACOMF010000054.1"/>
</dbReference>
<proteinExistence type="predicted"/>
<comment type="caution">
    <text evidence="2">The sequence shown here is derived from an EMBL/GenBank/DDBJ whole genome shotgun (WGS) entry which is preliminary data.</text>
</comment>
<evidence type="ECO:0000313" key="3">
    <source>
        <dbReference type="Proteomes" id="UP000600101"/>
    </source>
</evidence>